<evidence type="ECO:0000256" key="7">
    <source>
        <dbReference type="SAM" id="Phobius"/>
    </source>
</evidence>
<reference evidence="9 10" key="1">
    <citation type="submission" date="2020-07" db="EMBL/GenBank/DDBJ databases">
        <title>Facklamia lactis sp. nov., isolated from raw milk.</title>
        <authorList>
            <person name="Doll E.V."/>
            <person name="Huptas C."/>
            <person name="Staib L."/>
            <person name="Wenning M."/>
            <person name="Scherer S."/>
        </authorList>
    </citation>
    <scope>NUCLEOTIDE SEQUENCE [LARGE SCALE GENOMIC DNA]</scope>
    <source>
        <strain evidence="9 10">DSM 111018</strain>
    </source>
</reference>
<comment type="subcellular location">
    <subcellularLocation>
        <location evidence="1">Cell membrane</location>
        <topology evidence="1">Multi-pass membrane protein</topology>
    </subcellularLocation>
</comment>
<dbReference type="SUPFAM" id="SSF103473">
    <property type="entry name" value="MFS general substrate transporter"/>
    <property type="match status" value="1"/>
</dbReference>
<organism evidence="9 10">
    <name type="scientific">Facklamia lactis</name>
    <dbReference type="NCBI Taxonomy" id="2749967"/>
    <lineage>
        <taxon>Bacteria</taxon>
        <taxon>Bacillati</taxon>
        <taxon>Bacillota</taxon>
        <taxon>Bacilli</taxon>
        <taxon>Lactobacillales</taxon>
        <taxon>Aerococcaceae</taxon>
        <taxon>Facklamia</taxon>
    </lineage>
</organism>
<protein>
    <submittedName>
        <fullName evidence="9">MFS transporter</fullName>
    </submittedName>
</protein>
<evidence type="ECO:0000256" key="3">
    <source>
        <dbReference type="ARBA" id="ARBA00022475"/>
    </source>
</evidence>
<dbReference type="EMBL" id="JACBXQ010000002">
    <property type="protein sequence ID" value="MBG9986313.1"/>
    <property type="molecule type" value="Genomic_DNA"/>
</dbReference>
<evidence type="ECO:0000259" key="8">
    <source>
        <dbReference type="PROSITE" id="PS50850"/>
    </source>
</evidence>
<name>A0ABS0LQ84_9LACT</name>
<keyword evidence="6 7" id="KW-0472">Membrane</keyword>
<evidence type="ECO:0000256" key="2">
    <source>
        <dbReference type="ARBA" id="ARBA00022448"/>
    </source>
</evidence>
<sequence length="432" mass="47766">MKTLNKQKPFYLFLILWIGALINTIGSGLTTFVLTVSIYQETHSTFLMSLVAIIGLFPRIICSPLAGALVDQYDRRLLLILGDGFSGLGVILIYFQLKSHSPVSQHLFLVLLGLTISAIFSSMTVPALKASISDILTQDQYAQAASMLQINDSATYLISPILASFLLRYMPLTQILLIDCLTIIVTLICTYLVKVSIRSHHTIETHSINTWFYLKEGNRYLKNHPNVLLLIVYLSLITFFIGFIQVLITPVLIDMAGPQVYGTVLTIAASGMLVFGIYISIRPIQKHYLKIVFISLIFAGPMIMLIGMINHIVIITCFAFLLFGSLVFTNVSLDYLIRVNVSNEYLGRVLGWAFNISQFAYLLSYISAGLLADHYFNPLLVNNGPLASSIGKIFGTGPSRGTALLISLAGILLILATIIGTQNKRLTTLKEQ</sequence>
<feature type="transmembrane region" description="Helical" evidence="7">
    <location>
        <begin position="312"/>
        <end position="337"/>
    </location>
</feature>
<proteinExistence type="predicted"/>
<feature type="transmembrane region" description="Helical" evidence="7">
    <location>
        <begin position="349"/>
        <end position="372"/>
    </location>
</feature>
<feature type="transmembrane region" description="Helical" evidence="7">
    <location>
        <begin position="288"/>
        <end position="306"/>
    </location>
</feature>
<dbReference type="RefSeq" id="WP_197115213.1">
    <property type="nucleotide sequence ID" value="NZ_JACBXQ010000002.1"/>
</dbReference>
<dbReference type="PROSITE" id="PS50850">
    <property type="entry name" value="MFS"/>
    <property type="match status" value="1"/>
</dbReference>
<dbReference type="Pfam" id="PF07690">
    <property type="entry name" value="MFS_1"/>
    <property type="match status" value="1"/>
</dbReference>
<keyword evidence="4 7" id="KW-0812">Transmembrane</keyword>
<evidence type="ECO:0000256" key="4">
    <source>
        <dbReference type="ARBA" id="ARBA00022692"/>
    </source>
</evidence>
<accession>A0ABS0LQ84</accession>
<dbReference type="PANTHER" id="PTHR43266">
    <property type="entry name" value="MACROLIDE-EFFLUX PROTEIN"/>
    <property type="match status" value="1"/>
</dbReference>
<evidence type="ECO:0000256" key="1">
    <source>
        <dbReference type="ARBA" id="ARBA00004651"/>
    </source>
</evidence>
<dbReference type="Gene3D" id="1.20.1250.20">
    <property type="entry name" value="MFS general substrate transporter like domains"/>
    <property type="match status" value="1"/>
</dbReference>
<dbReference type="InterPro" id="IPR036259">
    <property type="entry name" value="MFS_trans_sf"/>
</dbReference>
<feature type="transmembrane region" description="Helical" evidence="7">
    <location>
        <begin position="77"/>
        <end position="95"/>
    </location>
</feature>
<keyword evidence="3" id="KW-1003">Cell membrane</keyword>
<feature type="domain" description="Major facilitator superfamily (MFS) profile" evidence="8">
    <location>
        <begin position="1"/>
        <end position="198"/>
    </location>
</feature>
<feature type="transmembrane region" description="Helical" evidence="7">
    <location>
        <begin position="149"/>
        <end position="169"/>
    </location>
</feature>
<evidence type="ECO:0000256" key="5">
    <source>
        <dbReference type="ARBA" id="ARBA00022989"/>
    </source>
</evidence>
<gene>
    <name evidence="9" type="ORF">HZY91_05325</name>
</gene>
<dbReference type="InterPro" id="IPR011701">
    <property type="entry name" value="MFS"/>
</dbReference>
<dbReference type="Proteomes" id="UP000721415">
    <property type="component" value="Unassembled WGS sequence"/>
</dbReference>
<keyword evidence="10" id="KW-1185">Reference proteome</keyword>
<evidence type="ECO:0000256" key="6">
    <source>
        <dbReference type="ARBA" id="ARBA00023136"/>
    </source>
</evidence>
<feature type="transmembrane region" description="Helical" evidence="7">
    <location>
        <begin position="12"/>
        <end position="39"/>
    </location>
</feature>
<keyword evidence="2" id="KW-0813">Transport</keyword>
<feature type="transmembrane region" description="Helical" evidence="7">
    <location>
        <begin position="45"/>
        <end position="70"/>
    </location>
</feature>
<feature type="transmembrane region" description="Helical" evidence="7">
    <location>
        <begin position="227"/>
        <end position="248"/>
    </location>
</feature>
<dbReference type="InterPro" id="IPR020846">
    <property type="entry name" value="MFS_dom"/>
</dbReference>
<feature type="transmembrane region" description="Helical" evidence="7">
    <location>
        <begin position="260"/>
        <end position="281"/>
    </location>
</feature>
<feature type="transmembrane region" description="Helical" evidence="7">
    <location>
        <begin position="107"/>
        <end position="128"/>
    </location>
</feature>
<feature type="transmembrane region" description="Helical" evidence="7">
    <location>
        <begin position="402"/>
        <end position="420"/>
    </location>
</feature>
<dbReference type="CDD" id="cd06173">
    <property type="entry name" value="MFS_MefA_like"/>
    <property type="match status" value="1"/>
</dbReference>
<evidence type="ECO:0000313" key="9">
    <source>
        <dbReference type="EMBL" id="MBG9986313.1"/>
    </source>
</evidence>
<dbReference type="PANTHER" id="PTHR43266:SF2">
    <property type="entry name" value="MAJOR FACILITATOR SUPERFAMILY (MFS) PROFILE DOMAIN-CONTAINING PROTEIN"/>
    <property type="match status" value="1"/>
</dbReference>
<feature type="transmembrane region" description="Helical" evidence="7">
    <location>
        <begin position="175"/>
        <end position="193"/>
    </location>
</feature>
<comment type="caution">
    <text evidence="9">The sequence shown here is derived from an EMBL/GenBank/DDBJ whole genome shotgun (WGS) entry which is preliminary data.</text>
</comment>
<evidence type="ECO:0000313" key="10">
    <source>
        <dbReference type="Proteomes" id="UP000721415"/>
    </source>
</evidence>
<keyword evidence="5 7" id="KW-1133">Transmembrane helix</keyword>